<dbReference type="Proteomes" id="UP000383932">
    <property type="component" value="Unassembled WGS sequence"/>
</dbReference>
<proteinExistence type="predicted"/>
<evidence type="ECO:0000313" key="2">
    <source>
        <dbReference type="EMBL" id="KAB5588226.1"/>
    </source>
</evidence>
<comment type="caution">
    <text evidence="2">The sequence shown here is derived from an EMBL/GenBank/DDBJ whole genome shotgun (WGS) entry which is preliminary data.</text>
</comment>
<accession>A0A5N5Q9Z7</accession>
<sequence>MSAGSKISVLNILPTIYTVRCPYCALALPDNTARIRHVEDTPACLAAMVLEMKKKNIRLPEPSAQAEQGSADMQYDSNKRCRVSVEEIPDEGVSPPPPALPPIFTDQGPPSCTSTSSPNRARPRHLRYFRGLYVEDFPDPLAGAPISDNQRPLPDLTAYMHACGSMADPKNFEVAELLMTSALTNKDKDRHLKSKMVSTVPDPMKRTKAEIKLKYEGRTPWQNCDAMLSDVDKLAHGPEFRLHEIDIFDGRHPRPQFMVSRNIVDMTRDFFSNTKFKKRMRYKPRRLFTSASKTDRVHRDISESDWWWREMEKLIKQGKRNATVAPLIIGTDQTTPSIMCGGQKVYPVYVSFGNLDKDWRRKPSKHGTYLLGYLPIDAFEDISDDTERRRLKAELVHRAMDKLLEPLRVASEEGVEMWCPDGRLRRVYPRIAAYTADWPEQNLQCCTSEGGCPICKTTYRDRGHLEDEAELREREETLHALRVYIVTKNNAHLDPLGLKPVWPWWGDIPDVNLSACITPDLLHQAYQGLFKTHLIRWMKKIHGVDKLDNRFAAMPWAEGLAQFPNGISAINSNRWTGRESKQLLAQFLPAVVGGLTPEVARMVRSLVDFMYRAHATSLTDSDLEEMDNDLRTFHELKETLVGTTYESDDRFNKIAKLHMLRHWTHSIRELGTPDGYNTEGPEHLHIEYAKVPWRASNKVKPQPQMIRYIQRQEAIRLHREYLDQYLGRDGNEDEDEDMGDIEEDGWEVIGDYELCGDQEHNDGDVVDNEGNTQPSENIVNNVRGNEDDPVCYPNPIQRMAINPTVRNLFIEEVIDRYQALNIIADVTNFLTRRCGVSHHDVLLSPKNQINVWHKLCLYHPPPSFAPFDPVRRDVVRASTLKSSARKRSSASKRSRSERDSGHRELGVWDIALYLEKPNRTGSANDVYEKHGLERYRAGRVRAFFTLPAHLKFFYSGPLAYLELFTPFDTSASPFTKLHSTKPDLDSHSRRRTLVVPVTDIVFASHLVPKFHMLDELELHTYTDTLSISQNFWLNHYYNHHFFRLIQHWRRRRPSLHARLIHNLQRSRRQG</sequence>
<feature type="compositionally biased region" description="Basic residues" evidence="1">
    <location>
        <begin position="883"/>
        <end position="893"/>
    </location>
</feature>
<feature type="region of interest" description="Disordered" evidence="1">
    <location>
        <begin position="878"/>
        <end position="898"/>
    </location>
</feature>
<dbReference type="InterPro" id="IPR041078">
    <property type="entry name" value="Plavaka"/>
</dbReference>
<organism evidence="2 3">
    <name type="scientific">Ceratobasidium theobromae</name>
    <dbReference type="NCBI Taxonomy" id="1582974"/>
    <lineage>
        <taxon>Eukaryota</taxon>
        <taxon>Fungi</taxon>
        <taxon>Dikarya</taxon>
        <taxon>Basidiomycota</taxon>
        <taxon>Agaricomycotina</taxon>
        <taxon>Agaricomycetes</taxon>
        <taxon>Cantharellales</taxon>
        <taxon>Ceratobasidiaceae</taxon>
        <taxon>Ceratobasidium</taxon>
    </lineage>
</organism>
<dbReference type="EMBL" id="SSOP01000521">
    <property type="protein sequence ID" value="KAB5588226.1"/>
    <property type="molecule type" value="Genomic_DNA"/>
</dbReference>
<evidence type="ECO:0000256" key="1">
    <source>
        <dbReference type="SAM" id="MobiDB-lite"/>
    </source>
</evidence>
<dbReference type="Pfam" id="PF18759">
    <property type="entry name" value="Plavaka"/>
    <property type="match status" value="1"/>
</dbReference>
<protein>
    <submittedName>
        <fullName evidence="2">Uncharacterized protein</fullName>
    </submittedName>
</protein>
<name>A0A5N5Q9Z7_9AGAM</name>
<evidence type="ECO:0000313" key="3">
    <source>
        <dbReference type="Proteomes" id="UP000383932"/>
    </source>
</evidence>
<feature type="region of interest" description="Disordered" evidence="1">
    <location>
        <begin position="88"/>
        <end position="121"/>
    </location>
</feature>
<dbReference type="OrthoDB" id="2576233at2759"/>
<dbReference type="AlphaFoldDB" id="A0A5N5Q9Z7"/>
<feature type="compositionally biased region" description="Polar residues" evidence="1">
    <location>
        <begin position="108"/>
        <end position="119"/>
    </location>
</feature>
<keyword evidence="3" id="KW-1185">Reference proteome</keyword>
<reference evidence="2 3" key="1">
    <citation type="journal article" date="2019" name="Fungal Biol. Biotechnol.">
        <title>Draft genome sequence of fastidious pathogen Ceratobasidium theobromae, which causes vascular-streak dieback in Theobroma cacao.</title>
        <authorList>
            <person name="Ali S.S."/>
            <person name="Asman A."/>
            <person name="Shao J."/>
            <person name="Firmansyah A.P."/>
            <person name="Susilo A.W."/>
            <person name="Rosmana A."/>
            <person name="McMahon P."/>
            <person name="Junaid M."/>
            <person name="Guest D."/>
            <person name="Kheng T.Y."/>
            <person name="Meinhardt L.W."/>
            <person name="Bailey B.A."/>
        </authorList>
    </citation>
    <scope>NUCLEOTIDE SEQUENCE [LARGE SCALE GENOMIC DNA]</scope>
    <source>
        <strain evidence="2 3">CT2</strain>
    </source>
</reference>
<gene>
    <name evidence="2" type="ORF">CTheo_8334</name>
</gene>